<feature type="compositionally biased region" description="Polar residues" evidence="1">
    <location>
        <begin position="1087"/>
        <end position="1096"/>
    </location>
</feature>
<accession>A0A1E3IGB3</accession>
<dbReference type="EMBL" id="CP143788">
    <property type="protein sequence ID" value="WVN89255.1"/>
    <property type="molecule type" value="Genomic_DNA"/>
</dbReference>
<feature type="transmembrane region" description="Helical" evidence="2">
    <location>
        <begin position="534"/>
        <end position="558"/>
    </location>
</feature>
<reference evidence="3" key="1">
    <citation type="submission" date="2016-06" db="EMBL/GenBank/DDBJ databases">
        <authorList>
            <person name="Cuomo C."/>
            <person name="Litvintseva A."/>
            <person name="Heitman J."/>
            <person name="Chen Y."/>
            <person name="Sun S."/>
            <person name="Springer D."/>
            <person name="Dromer F."/>
            <person name="Young S."/>
            <person name="Zeng Q."/>
            <person name="Chapman S."/>
            <person name="Gujja S."/>
            <person name="Saif S."/>
            <person name="Birren B."/>
        </authorList>
    </citation>
    <scope>NUCLEOTIDE SEQUENCE</scope>
    <source>
        <strain evidence="3">CBS 7841</strain>
    </source>
</reference>
<feature type="compositionally biased region" description="Polar residues" evidence="1">
    <location>
        <begin position="1"/>
        <end position="11"/>
    </location>
</feature>
<evidence type="ECO:0000313" key="4">
    <source>
        <dbReference type="Proteomes" id="UP000094043"/>
    </source>
</evidence>
<feature type="compositionally biased region" description="Low complexity" evidence="1">
    <location>
        <begin position="946"/>
        <end position="957"/>
    </location>
</feature>
<feature type="transmembrane region" description="Helical" evidence="2">
    <location>
        <begin position="644"/>
        <end position="669"/>
    </location>
</feature>
<dbReference type="KEGG" id="cdep:91088683"/>
<feature type="compositionally biased region" description="Polar residues" evidence="1">
    <location>
        <begin position="300"/>
        <end position="321"/>
    </location>
</feature>
<feature type="transmembrane region" description="Helical" evidence="2">
    <location>
        <begin position="448"/>
        <end position="476"/>
    </location>
</feature>
<name>A0A1E3IGB3_9TREE</name>
<evidence type="ECO:0000256" key="1">
    <source>
        <dbReference type="SAM" id="MobiDB-lite"/>
    </source>
</evidence>
<dbReference type="AlphaFoldDB" id="A0A1E3IGB3"/>
<feature type="region of interest" description="Disordered" evidence="1">
    <location>
        <begin position="1050"/>
        <end position="1096"/>
    </location>
</feature>
<feature type="compositionally biased region" description="Polar residues" evidence="1">
    <location>
        <begin position="331"/>
        <end position="340"/>
    </location>
</feature>
<dbReference type="OrthoDB" id="2575061at2759"/>
<feature type="region of interest" description="Disordered" evidence="1">
    <location>
        <begin position="925"/>
        <end position="1015"/>
    </location>
</feature>
<evidence type="ECO:0000313" key="3">
    <source>
        <dbReference type="EMBL" id="WVN89255.1"/>
    </source>
</evidence>
<feature type="region of interest" description="Disordered" evidence="1">
    <location>
        <begin position="1"/>
        <end position="71"/>
    </location>
</feature>
<keyword evidence="2" id="KW-1133">Transmembrane helix</keyword>
<feature type="compositionally biased region" description="Low complexity" evidence="1">
    <location>
        <begin position="362"/>
        <end position="374"/>
    </location>
</feature>
<feature type="transmembrane region" description="Helical" evidence="2">
    <location>
        <begin position="578"/>
        <end position="604"/>
    </location>
</feature>
<feature type="compositionally biased region" description="Basic and acidic residues" evidence="1">
    <location>
        <begin position="12"/>
        <end position="21"/>
    </location>
</feature>
<reference evidence="3" key="3">
    <citation type="submission" date="2024-01" db="EMBL/GenBank/DDBJ databases">
        <authorList>
            <person name="Coelho M.A."/>
            <person name="David-Palma M."/>
            <person name="Shea T."/>
            <person name="Sun S."/>
            <person name="Cuomo C.A."/>
            <person name="Heitman J."/>
        </authorList>
    </citation>
    <scope>NUCLEOTIDE SEQUENCE</scope>
    <source>
        <strain evidence="3">CBS 7841</strain>
    </source>
</reference>
<gene>
    <name evidence="3" type="ORF">L203_104473</name>
</gene>
<feature type="region of interest" description="Disordered" evidence="1">
    <location>
        <begin position="686"/>
        <end position="719"/>
    </location>
</feature>
<dbReference type="Proteomes" id="UP000094043">
    <property type="component" value="Chromosome 5"/>
</dbReference>
<feature type="region of interest" description="Disordered" evidence="1">
    <location>
        <begin position="187"/>
        <end position="207"/>
    </location>
</feature>
<evidence type="ECO:0000256" key="2">
    <source>
        <dbReference type="SAM" id="Phobius"/>
    </source>
</evidence>
<organism evidence="3 4">
    <name type="scientific">Cryptococcus depauperatus CBS 7841</name>
    <dbReference type="NCBI Taxonomy" id="1295531"/>
    <lineage>
        <taxon>Eukaryota</taxon>
        <taxon>Fungi</taxon>
        <taxon>Dikarya</taxon>
        <taxon>Basidiomycota</taxon>
        <taxon>Agaricomycotina</taxon>
        <taxon>Tremellomycetes</taxon>
        <taxon>Tremellales</taxon>
        <taxon>Cryptococcaceae</taxon>
        <taxon>Cryptococcus</taxon>
    </lineage>
</organism>
<dbReference type="VEuPathDB" id="FungiDB:L203_03413"/>
<feature type="compositionally biased region" description="Basic and acidic residues" evidence="1">
    <location>
        <begin position="766"/>
        <end position="787"/>
    </location>
</feature>
<proteinExistence type="predicted"/>
<feature type="region of interest" description="Disordered" evidence="1">
    <location>
        <begin position="228"/>
        <end position="274"/>
    </location>
</feature>
<reference evidence="3" key="2">
    <citation type="journal article" date="2022" name="Elife">
        <title>Obligate sexual reproduction of a homothallic fungus closely related to the Cryptococcus pathogenic species complex.</title>
        <authorList>
            <person name="Passer A.R."/>
            <person name="Clancey S.A."/>
            <person name="Shea T."/>
            <person name="David-Palma M."/>
            <person name="Averette A.F."/>
            <person name="Boekhout T."/>
            <person name="Porcel B.M."/>
            <person name="Nowrousian M."/>
            <person name="Cuomo C.A."/>
            <person name="Sun S."/>
            <person name="Heitman J."/>
            <person name="Coelho M.A."/>
        </authorList>
    </citation>
    <scope>NUCLEOTIDE SEQUENCE</scope>
    <source>
        <strain evidence="3">CBS 7841</strain>
    </source>
</reference>
<keyword evidence="2" id="KW-0812">Transmembrane</keyword>
<feature type="region of interest" description="Disordered" evidence="1">
    <location>
        <begin position="763"/>
        <end position="791"/>
    </location>
</feature>
<sequence length="1096" mass="120368">MSLAEQRSNQRMVEELLEELRLGSPRGSPTLPSSTSSVTKHRHLERLQRSNAGHRRIHSSPEESVSSKGNVRARTLSGGTFGKMSKGDRLDVKSIIKSTKDRKSESETAPVSPMMSQERLNLTIAGAKSSKENIAPFGEKAKMASVSVSSHLPVLPLPHPTERCIAGPSMQYEPPIWPSPVPQPSNVPHLPSSVPSTTFPPGAPDKTEASVVEFGIENLEEMQPAAVVVDTEKANSPTKQRNDNLRKNEKGKQRQVGERSSVGRQQTVRRAFIGPGGIMHRIASSHSLGKVREALPFTKQSQADASVPALTSPSQTPQDSPIKTPHAAQPLITTSPTPTKKTFLRPAPPPPSQNGNLHPIFAPSSACSLSPSPSHQRRLVPSAEFAPSAYTRPRSTQPSQFPTRVSRVSGNLTAMGLPGGFEMIEIPRFKKRELNLGLVRKHYFWQRIAWLTLGTLWLANGLLSLFFDVNVLYILIQCTIHPSYNTNSDKTWTFAAAAYGVLWGLSTLVVWLGWELGYEFWRRWRLDRPAIEPIYFSLPASLHLSLVSYNHFIFLLHIRTSPLSTPHARDIIPETCHFFIQLLPGLIPLLPRAAIAVVVLISFWKPAMNVQAPFGGTVDQTSARDTNFFKSDAPGELTQYAKGVLFAFTVYITLRLLVVVASAIGLWAFSSRPLGGLIGRRLKTLVSKTPSQQPSTPKRRSKGSYQPRDPNLTHSPQKNWIEEENGFDWAWRERTRARIQDAFELCIIRFAGSTSNIFASPARPITTDEEHKEGSAEEGKSGFRGDQDMPWGRSVSCGLNDTQRNFDMEKPSKEQDYSAEECIAEITGDATLKPFLTGPPFKYTAAPRPMSTLDPTSGKIRPIPSKAETAVTQSTNDLFYTPTAGNTPMVEKSCSMAEGINMMPSVTKSRVPPSSFKPQAVVSEFGVKQNRDSPVDSGEGDDESTRLLSSSTSPRHSSYSRDRSSSNASRLSNKIPGGFSHRMHSGTHSHASSISSTRRRAHTNAHPPSLDLSRARSSSITLLKESLSNGALIRRARSGTLTSIASGEKRYKRVDGEDSDEEFDNAKSPVTSRSMTDETMGLPFATAPTTSTLVKA</sequence>
<protein>
    <submittedName>
        <fullName evidence="3">Uncharacterized protein</fullName>
    </submittedName>
</protein>
<feature type="compositionally biased region" description="Low complexity" evidence="1">
    <location>
        <begin position="22"/>
        <end position="37"/>
    </location>
</feature>
<feature type="compositionally biased region" description="Basic and acidic residues" evidence="1">
    <location>
        <begin position="240"/>
        <end position="257"/>
    </location>
</feature>
<dbReference type="RefSeq" id="XP_066069955.1">
    <property type="nucleotide sequence ID" value="XM_066213858.1"/>
</dbReference>
<feature type="compositionally biased region" description="Polar residues" evidence="1">
    <location>
        <begin position="686"/>
        <end position="696"/>
    </location>
</feature>
<keyword evidence="2" id="KW-0472">Membrane</keyword>
<feature type="region of interest" description="Disordered" evidence="1">
    <location>
        <begin position="300"/>
        <end position="375"/>
    </location>
</feature>
<feature type="transmembrane region" description="Helical" evidence="2">
    <location>
        <begin position="496"/>
        <end position="514"/>
    </location>
</feature>
<dbReference type="GeneID" id="91088683"/>
<keyword evidence="4" id="KW-1185">Reference proteome</keyword>